<dbReference type="Pfam" id="PF11181">
    <property type="entry name" value="YflT"/>
    <property type="match status" value="1"/>
</dbReference>
<organism evidence="4 5">
    <name type="scientific">Austwickia chelonae NBRC 105200</name>
    <dbReference type="NCBI Taxonomy" id="1184607"/>
    <lineage>
        <taxon>Bacteria</taxon>
        <taxon>Bacillati</taxon>
        <taxon>Actinomycetota</taxon>
        <taxon>Actinomycetes</taxon>
        <taxon>Micrococcales</taxon>
        <taxon>Dermatophilaceae</taxon>
        <taxon>Austwickia</taxon>
    </lineage>
</organism>
<gene>
    <name evidence="4" type="ORF">AUCHE_08_05060</name>
</gene>
<feature type="compositionally biased region" description="Basic and acidic residues" evidence="1">
    <location>
        <begin position="229"/>
        <end position="242"/>
    </location>
</feature>
<sequence length="286" mass="30942">MSTLQLQHPVSLHVFEEYEQAQRAVDYLSDREFPVENMMIVGTDLKQVERVTGRLTGGRVLASGAGSGAWMGMFFGSLMWLFVEGAGPGQFLTAVLVGAVFGMIWAVIAYRFSGGARDFTSVSQVVATRYEVLVEHHLIEDARRLMEEMRQGIPGGGNTATSQEHPHDPSAPGTWAGGAHTPPSEGNTPPPPPAVWDGQGTPQHPTAPTKKPTDAAPQPKYRTYGEALDAQRAEREAREQAGRQKPTPTTLMPQKPPAPPTTALPQGTTEQETPTPASEHQEKKDS</sequence>
<dbReference type="InterPro" id="IPR025889">
    <property type="entry name" value="GSP17M-like_dom"/>
</dbReference>
<feature type="region of interest" description="Disordered" evidence="1">
    <location>
        <begin position="151"/>
        <end position="286"/>
    </location>
</feature>
<comment type="caution">
    <text evidence="4">The sequence shown here is derived from an EMBL/GenBank/DDBJ whole genome shotgun (WGS) entry which is preliminary data.</text>
</comment>
<dbReference type="AlphaFoldDB" id="K6VSD8"/>
<dbReference type="Proteomes" id="UP000008495">
    <property type="component" value="Unassembled WGS sequence"/>
</dbReference>
<name>K6VSD8_9MICO</name>
<feature type="domain" description="General stress protein 17M-like" evidence="3">
    <location>
        <begin position="12"/>
        <end position="86"/>
    </location>
</feature>
<feature type="compositionally biased region" description="Low complexity" evidence="1">
    <location>
        <begin position="265"/>
        <end position="276"/>
    </location>
</feature>
<keyword evidence="5" id="KW-1185">Reference proteome</keyword>
<dbReference type="STRING" id="100225.SAMN05421595_0776"/>
<dbReference type="RefSeq" id="WP_006503015.1">
    <property type="nucleotide sequence ID" value="NZ_BAGZ01000008.1"/>
</dbReference>
<reference evidence="4 5" key="1">
    <citation type="submission" date="2012-08" db="EMBL/GenBank/DDBJ databases">
        <title>Whole genome shotgun sequence of Austwickia chelonae NBRC 105200.</title>
        <authorList>
            <person name="Yoshida I."/>
            <person name="Hosoyama A."/>
            <person name="Tsuchikane K."/>
            <person name="Katsumata H."/>
            <person name="Ando Y."/>
            <person name="Ohji S."/>
            <person name="Hamada M."/>
            <person name="Tamura T."/>
            <person name="Yamazoe A."/>
            <person name="Yamazaki S."/>
            <person name="Fujita N."/>
        </authorList>
    </citation>
    <scope>NUCLEOTIDE SEQUENCE [LARGE SCALE GENOMIC DNA]</scope>
    <source>
        <strain evidence="4 5">NBRC 105200</strain>
    </source>
</reference>
<keyword evidence="2" id="KW-0472">Membrane</keyword>
<protein>
    <recommendedName>
        <fullName evidence="3">General stress protein 17M-like domain-containing protein</fullName>
    </recommendedName>
</protein>
<feature type="transmembrane region" description="Helical" evidence="2">
    <location>
        <begin position="89"/>
        <end position="110"/>
    </location>
</feature>
<accession>K6VSD8</accession>
<evidence type="ECO:0000256" key="2">
    <source>
        <dbReference type="SAM" id="Phobius"/>
    </source>
</evidence>
<keyword evidence="2" id="KW-0812">Transmembrane</keyword>
<dbReference type="eggNOG" id="ENOG5032RS7">
    <property type="taxonomic scope" value="Bacteria"/>
</dbReference>
<evidence type="ECO:0000313" key="4">
    <source>
        <dbReference type="EMBL" id="GAB78260.1"/>
    </source>
</evidence>
<keyword evidence="2" id="KW-1133">Transmembrane helix</keyword>
<evidence type="ECO:0000313" key="5">
    <source>
        <dbReference type="Proteomes" id="UP000008495"/>
    </source>
</evidence>
<feature type="transmembrane region" description="Helical" evidence="2">
    <location>
        <begin position="60"/>
        <end position="83"/>
    </location>
</feature>
<dbReference type="EMBL" id="BAGZ01000008">
    <property type="protein sequence ID" value="GAB78260.1"/>
    <property type="molecule type" value="Genomic_DNA"/>
</dbReference>
<proteinExistence type="predicted"/>
<evidence type="ECO:0000256" key="1">
    <source>
        <dbReference type="SAM" id="MobiDB-lite"/>
    </source>
</evidence>
<evidence type="ECO:0000259" key="3">
    <source>
        <dbReference type="Pfam" id="PF11181"/>
    </source>
</evidence>